<keyword evidence="4 7" id="KW-0812">Transmembrane</keyword>
<organism evidence="9 10">
    <name type="scientific">Mediterraneibacter butyricigenes</name>
    <dbReference type="NCBI Taxonomy" id="2316025"/>
    <lineage>
        <taxon>Bacteria</taxon>
        <taxon>Bacillati</taxon>
        <taxon>Bacillota</taxon>
        <taxon>Clostridia</taxon>
        <taxon>Lachnospirales</taxon>
        <taxon>Lachnospiraceae</taxon>
        <taxon>Mediterraneibacter</taxon>
    </lineage>
</organism>
<proteinExistence type="inferred from homology"/>
<evidence type="ECO:0000256" key="2">
    <source>
        <dbReference type="ARBA" id="ARBA00008193"/>
    </source>
</evidence>
<keyword evidence="5 7" id="KW-1133">Transmembrane helix</keyword>
<feature type="transmembrane region" description="Helical" evidence="7">
    <location>
        <begin position="34"/>
        <end position="55"/>
    </location>
</feature>
<evidence type="ECO:0000256" key="6">
    <source>
        <dbReference type="ARBA" id="ARBA00023136"/>
    </source>
</evidence>
<feature type="domain" description="Glycine transporter" evidence="8">
    <location>
        <begin position="10"/>
        <end position="82"/>
    </location>
</feature>
<dbReference type="AlphaFoldDB" id="A0A391P1W7"/>
<dbReference type="PANTHER" id="PTHR30506:SF3">
    <property type="entry name" value="UPF0126 INNER MEMBRANE PROTEIN YADS-RELATED"/>
    <property type="match status" value="1"/>
</dbReference>
<dbReference type="EMBL" id="BHGK01000001">
    <property type="protein sequence ID" value="GCA67661.1"/>
    <property type="molecule type" value="Genomic_DNA"/>
</dbReference>
<dbReference type="Proteomes" id="UP000265643">
    <property type="component" value="Unassembled WGS sequence"/>
</dbReference>
<comment type="similarity">
    <text evidence="2">Belongs to the UPF0126 family.</text>
</comment>
<evidence type="ECO:0000313" key="9">
    <source>
        <dbReference type="EMBL" id="GCA67661.1"/>
    </source>
</evidence>
<feature type="transmembrane region" description="Helical" evidence="7">
    <location>
        <begin position="128"/>
        <end position="147"/>
    </location>
</feature>
<feature type="transmembrane region" description="Helical" evidence="7">
    <location>
        <begin position="97"/>
        <end position="122"/>
    </location>
</feature>
<keyword evidence="6 7" id="KW-0472">Membrane</keyword>
<evidence type="ECO:0000256" key="1">
    <source>
        <dbReference type="ARBA" id="ARBA00004651"/>
    </source>
</evidence>
<feature type="transmembrane region" description="Helical" evidence="7">
    <location>
        <begin position="67"/>
        <end position="85"/>
    </location>
</feature>
<keyword evidence="10" id="KW-1185">Reference proteome</keyword>
<feature type="transmembrane region" description="Helical" evidence="7">
    <location>
        <begin position="6"/>
        <end position="27"/>
    </location>
</feature>
<dbReference type="InterPro" id="IPR005115">
    <property type="entry name" value="Gly_transporter"/>
</dbReference>
<feature type="transmembrane region" description="Helical" evidence="7">
    <location>
        <begin position="159"/>
        <end position="179"/>
    </location>
</feature>
<feature type="transmembrane region" description="Helical" evidence="7">
    <location>
        <begin position="185"/>
        <end position="205"/>
    </location>
</feature>
<comment type="subcellular location">
    <subcellularLocation>
        <location evidence="1">Cell membrane</location>
        <topology evidence="1">Multi-pass membrane protein</topology>
    </subcellularLocation>
</comment>
<dbReference type="GO" id="GO:0005886">
    <property type="term" value="C:plasma membrane"/>
    <property type="evidence" value="ECO:0007669"/>
    <property type="project" value="UniProtKB-SubCell"/>
</dbReference>
<evidence type="ECO:0000313" key="10">
    <source>
        <dbReference type="Proteomes" id="UP000265643"/>
    </source>
</evidence>
<sequence length="215" mass="23228">MDHSHIFIIVIELMGTIAFAISGAMVAVRCGMDLLGVIVLGVVTAVGGGMIRDIVLGNIPSALTDPIYVLTAVIVSVLVFLLVFFRRKILSDGFHPLYARLIEAMDALGLGIFSALGVLTGIRNGHLGNTFLLVFLGTMTGVGGGMLRDMMAQVPLQVLYKRIYACASIVGALSCTLLYPRFGEAVALFVPLFLVLIIRLLAAHYRWDLPRIPRE</sequence>
<feature type="domain" description="Glycine transporter" evidence="8">
    <location>
        <begin position="104"/>
        <end position="179"/>
    </location>
</feature>
<evidence type="ECO:0000259" key="8">
    <source>
        <dbReference type="Pfam" id="PF03458"/>
    </source>
</evidence>
<name>A0A391P1W7_9FIRM</name>
<comment type="caution">
    <text evidence="9">The sequence shown here is derived from an EMBL/GenBank/DDBJ whole genome shotgun (WGS) entry which is preliminary data.</text>
</comment>
<dbReference type="PANTHER" id="PTHR30506">
    <property type="entry name" value="INNER MEMBRANE PROTEIN"/>
    <property type="match status" value="1"/>
</dbReference>
<evidence type="ECO:0000256" key="3">
    <source>
        <dbReference type="ARBA" id="ARBA00022475"/>
    </source>
</evidence>
<reference evidence="10" key="1">
    <citation type="submission" date="2018-09" db="EMBL/GenBank/DDBJ databases">
        <title>Draft Genome Sequence of Mediterraneibacter sp. KCTC 15684.</title>
        <authorList>
            <person name="Kim J.S."/>
            <person name="Han K.I."/>
            <person name="Suh M.K."/>
            <person name="Lee K.C."/>
            <person name="Eom M.K."/>
            <person name="Lee J.H."/>
            <person name="Park S.H."/>
            <person name="Kang S.W."/>
            <person name="Park J.E."/>
            <person name="Oh B.S."/>
            <person name="Yu S.Y."/>
            <person name="Choi S.H."/>
            <person name="Lee D.H."/>
            <person name="Yoon H."/>
            <person name="Kim B."/>
            <person name="Yang S.J."/>
            <person name="Lee J.S."/>
        </authorList>
    </citation>
    <scope>NUCLEOTIDE SEQUENCE [LARGE SCALE GENOMIC DNA]</scope>
    <source>
        <strain evidence="10">KCTC 15684</strain>
    </source>
</reference>
<gene>
    <name evidence="9" type="primary">ytiA</name>
    <name evidence="9" type="ORF">KGMB01110_20970</name>
</gene>
<accession>A0A391P1W7</accession>
<protein>
    <submittedName>
        <fullName evidence="9">Membrane protein</fullName>
    </submittedName>
</protein>
<keyword evidence="3" id="KW-1003">Cell membrane</keyword>
<dbReference type="RefSeq" id="WP_117603621.1">
    <property type="nucleotide sequence ID" value="NZ_BHGK01000001.1"/>
</dbReference>
<evidence type="ECO:0000256" key="7">
    <source>
        <dbReference type="SAM" id="Phobius"/>
    </source>
</evidence>
<evidence type="ECO:0000256" key="4">
    <source>
        <dbReference type="ARBA" id="ARBA00022692"/>
    </source>
</evidence>
<evidence type="ECO:0000256" key="5">
    <source>
        <dbReference type="ARBA" id="ARBA00022989"/>
    </source>
</evidence>
<dbReference type="Pfam" id="PF03458">
    <property type="entry name" value="Gly_transporter"/>
    <property type="match status" value="2"/>
</dbReference>